<dbReference type="InterPro" id="IPR009912">
    <property type="entry name" value="DUF1451"/>
</dbReference>
<dbReference type="AlphaFoldDB" id="A0A1R4HIY1"/>
<dbReference type="Proteomes" id="UP000195442">
    <property type="component" value="Unassembled WGS sequence"/>
</dbReference>
<organism evidence="1 2">
    <name type="scientific">Crenothrix polyspora</name>
    <dbReference type="NCBI Taxonomy" id="360316"/>
    <lineage>
        <taxon>Bacteria</taxon>
        <taxon>Pseudomonadati</taxon>
        <taxon>Pseudomonadota</taxon>
        <taxon>Gammaproteobacteria</taxon>
        <taxon>Methylococcales</taxon>
        <taxon>Crenotrichaceae</taxon>
        <taxon>Crenothrix</taxon>
    </lineage>
</organism>
<sequence>MNKNKLVEAYTDLMEHLYEVMDDTLHSVADGLEISKKKVREASTLTGEELDKVSASVKRDIENAAHGLSDKKDNDSLSEWFKFDIELLENFTLDAFLGLADKTRLELAHLGLLAKTDNYHTGDIVAPGTFVCDGCGKEIAFKTTSEIPECPECQAKTFIRI</sequence>
<evidence type="ECO:0000313" key="2">
    <source>
        <dbReference type="Proteomes" id="UP000195442"/>
    </source>
</evidence>
<dbReference type="OrthoDB" id="3174978at2"/>
<keyword evidence="2" id="KW-1185">Reference proteome</keyword>
<dbReference type="Pfam" id="PF07295">
    <property type="entry name" value="DUF1451"/>
    <property type="match status" value="1"/>
</dbReference>
<proteinExistence type="predicted"/>
<dbReference type="EMBL" id="FUKJ01000447">
    <property type="protein sequence ID" value="SJM95971.1"/>
    <property type="molecule type" value="Genomic_DNA"/>
</dbReference>
<evidence type="ECO:0000313" key="1">
    <source>
        <dbReference type="EMBL" id="SJM95971.1"/>
    </source>
</evidence>
<evidence type="ECO:0008006" key="3">
    <source>
        <dbReference type="Google" id="ProtNLM"/>
    </source>
</evidence>
<reference evidence="2" key="1">
    <citation type="submission" date="2017-02" db="EMBL/GenBank/DDBJ databases">
        <authorList>
            <person name="Daims H."/>
        </authorList>
    </citation>
    <scope>NUCLEOTIDE SEQUENCE [LARGE SCALE GENOMIC DNA]</scope>
</reference>
<dbReference type="RefSeq" id="WP_087148475.1">
    <property type="nucleotide sequence ID" value="NZ_FUKJ01000447.1"/>
</dbReference>
<accession>A0A1R4HIY1</accession>
<gene>
    <name evidence="1" type="ORF">CRENPOLYSF2_800012</name>
</gene>
<name>A0A1R4HIY1_9GAMM</name>
<protein>
    <recommendedName>
        <fullName evidence="3">Zinc ribbon-containing protein</fullName>
    </recommendedName>
</protein>